<evidence type="ECO:0000256" key="2">
    <source>
        <dbReference type="SAM" id="SignalP"/>
    </source>
</evidence>
<protein>
    <recommendedName>
        <fullName evidence="5">Outer membrane efflux protein</fullName>
    </recommendedName>
</protein>
<comment type="caution">
    <text evidence="3">The sequence shown here is derived from an EMBL/GenBank/DDBJ whole genome shotgun (WGS) entry which is preliminary data.</text>
</comment>
<feature type="region of interest" description="Disordered" evidence="1">
    <location>
        <begin position="276"/>
        <end position="318"/>
    </location>
</feature>
<evidence type="ECO:0000313" key="3">
    <source>
        <dbReference type="EMBL" id="TWT30842.1"/>
    </source>
</evidence>
<dbReference type="EMBL" id="SJPF01000005">
    <property type="protein sequence ID" value="TWT30842.1"/>
    <property type="molecule type" value="Genomic_DNA"/>
</dbReference>
<name>A0A5C5UZC6_9BACT</name>
<feature type="signal peptide" evidence="2">
    <location>
        <begin position="1"/>
        <end position="31"/>
    </location>
</feature>
<proteinExistence type="predicted"/>
<dbReference type="Proteomes" id="UP000318878">
    <property type="component" value="Unassembled WGS sequence"/>
</dbReference>
<feature type="compositionally biased region" description="Basic and acidic residues" evidence="1">
    <location>
        <begin position="276"/>
        <end position="310"/>
    </location>
</feature>
<evidence type="ECO:0008006" key="5">
    <source>
        <dbReference type="Google" id="ProtNLM"/>
    </source>
</evidence>
<feature type="region of interest" description="Disordered" evidence="1">
    <location>
        <begin position="200"/>
        <end position="222"/>
    </location>
</feature>
<evidence type="ECO:0000256" key="1">
    <source>
        <dbReference type="SAM" id="MobiDB-lite"/>
    </source>
</evidence>
<gene>
    <name evidence="3" type="ORF">Enr8_43680</name>
</gene>
<keyword evidence="2" id="KW-0732">Signal</keyword>
<evidence type="ECO:0000313" key="4">
    <source>
        <dbReference type="Proteomes" id="UP000318878"/>
    </source>
</evidence>
<organism evidence="3 4">
    <name type="scientific">Blastopirellula retiformator</name>
    <dbReference type="NCBI Taxonomy" id="2527970"/>
    <lineage>
        <taxon>Bacteria</taxon>
        <taxon>Pseudomonadati</taxon>
        <taxon>Planctomycetota</taxon>
        <taxon>Planctomycetia</taxon>
        <taxon>Pirellulales</taxon>
        <taxon>Pirellulaceae</taxon>
        <taxon>Blastopirellula</taxon>
    </lineage>
</organism>
<dbReference type="AlphaFoldDB" id="A0A5C5UZC6"/>
<keyword evidence="4" id="KW-1185">Reference proteome</keyword>
<feature type="compositionally biased region" description="Acidic residues" evidence="1">
    <location>
        <begin position="204"/>
        <end position="213"/>
    </location>
</feature>
<dbReference type="RefSeq" id="WP_146435625.1">
    <property type="nucleotide sequence ID" value="NZ_SJPF01000005.1"/>
</dbReference>
<sequence length="318" mass="36006" precursor="true">MFQSFSVTCRRLFAVAAACMLMMTAAATASAGYELELNKIRKTAGDSGDVSMAADLLNEELEELFAQVDDDLDAAVEQAVIERLTKLQSEIAQARTSKYRTAYLAVRILELTSKLHAFADRPMEATPEGRAAAAEHYGKILEEFQAQVAKRNLDKRADSFLKTQIPRLFTETRENPLAPGYGVLLTDSETDELNRLLQATLPEEKEDEAEEPMEALSKEEKAKKQMEEFRTLATAYHKVYFFIVNLERSRGNGVIQVDLQVSLLGKTQRILSEKLRDASKLESEARREHSRQEAERRQRENMTAELEVRKKLLQKQAN</sequence>
<accession>A0A5C5UZC6</accession>
<reference evidence="3 4" key="1">
    <citation type="submission" date="2019-02" db="EMBL/GenBank/DDBJ databases">
        <title>Deep-cultivation of Planctomycetes and their phenomic and genomic characterization uncovers novel biology.</title>
        <authorList>
            <person name="Wiegand S."/>
            <person name="Jogler M."/>
            <person name="Boedeker C."/>
            <person name="Pinto D."/>
            <person name="Vollmers J."/>
            <person name="Rivas-Marin E."/>
            <person name="Kohn T."/>
            <person name="Peeters S.H."/>
            <person name="Heuer A."/>
            <person name="Rast P."/>
            <person name="Oberbeckmann S."/>
            <person name="Bunk B."/>
            <person name="Jeske O."/>
            <person name="Meyerdierks A."/>
            <person name="Storesund J.E."/>
            <person name="Kallscheuer N."/>
            <person name="Luecker S."/>
            <person name="Lage O.M."/>
            <person name="Pohl T."/>
            <person name="Merkel B.J."/>
            <person name="Hornburger P."/>
            <person name="Mueller R.-W."/>
            <person name="Bruemmer F."/>
            <person name="Labrenz M."/>
            <person name="Spormann A.M."/>
            <person name="Op Den Camp H."/>
            <person name="Overmann J."/>
            <person name="Amann R."/>
            <person name="Jetten M.S.M."/>
            <person name="Mascher T."/>
            <person name="Medema M.H."/>
            <person name="Devos D.P."/>
            <person name="Kaster A.-K."/>
            <person name="Ovreas L."/>
            <person name="Rohde M."/>
            <person name="Galperin M.Y."/>
            <person name="Jogler C."/>
        </authorList>
    </citation>
    <scope>NUCLEOTIDE SEQUENCE [LARGE SCALE GENOMIC DNA]</scope>
    <source>
        <strain evidence="3 4">Enr8</strain>
    </source>
</reference>
<feature type="chain" id="PRO_5022947762" description="Outer membrane efflux protein" evidence="2">
    <location>
        <begin position="32"/>
        <end position="318"/>
    </location>
</feature>